<dbReference type="GO" id="GO:0008764">
    <property type="term" value="F:UDP-N-acetylmuramoylalanine-D-glutamate ligase activity"/>
    <property type="evidence" value="ECO:0007669"/>
    <property type="project" value="UniProtKB-UniRule"/>
</dbReference>
<dbReference type="Proteomes" id="UP000176050">
    <property type="component" value="Chromosome"/>
</dbReference>
<dbReference type="GO" id="GO:0005524">
    <property type="term" value="F:ATP binding"/>
    <property type="evidence" value="ECO:0007669"/>
    <property type="project" value="UniProtKB-UniRule"/>
</dbReference>
<dbReference type="HAMAP" id="MF_00639">
    <property type="entry name" value="MurD"/>
    <property type="match status" value="1"/>
</dbReference>
<dbReference type="GO" id="GO:0071555">
    <property type="term" value="P:cell wall organization"/>
    <property type="evidence" value="ECO:0007669"/>
    <property type="project" value="UniProtKB-KW"/>
</dbReference>
<dbReference type="Gene3D" id="3.90.190.20">
    <property type="entry name" value="Mur ligase, C-terminal domain"/>
    <property type="match status" value="1"/>
</dbReference>
<keyword evidence="3 7" id="KW-0963">Cytoplasm</keyword>
<evidence type="ECO:0000256" key="4">
    <source>
        <dbReference type="ARBA" id="ARBA00022598"/>
    </source>
</evidence>
<dbReference type="GO" id="GO:0009252">
    <property type="term" value="P:peptidoglycan biosynthetic process"/>
    <property type="evidence" value="ECO:0007669"/>
    <property type="project" value="UniProtKB-UniRule"/>
</dbReference>
<organism evidence="11 12">
    <name type="scientific">Urechidicola croceus</name>
    <dbReference type="NCBI Taxonomy" id="1850246"/>
    <lineage>
        <taxon>Bacteria</taxon>
        <taxon>Pseudomonadati</taxon>
        <taxon>Bacteroidota</taxon>
        <taxon>Flavobacteriia</taxon>
        <taxon>Flavobacteriales</taxon>
        <taxon>Flavobacteriaceae</taxon>
        <taxon>Urechidicola</taxon>
    </lineage>
</organism>
<dbReference type="STRING" id="1850246.LPB138_13420"/>
<evidence type="ECO:0000259" key="10">
    <source>
        <dbReference type="Pfam" id="PF08245"/>
    </source>
</evidence>
<evidence type="ECO:0000256" key="8">
    <source>
        <dbReference type="RuleBase" id="RU003664"/>
    </source>
</evidence>
<evidence type="ECO:0000256" key="7">
    <source>
        <dbReference type="HAMAP-Rule" id="MF_00639"/>
    </source>
</evidence>
<keyword evidence="12" id="KW-1185">Reference proteome</keyword>
<evidence type="ECO:0000259" key="9">
    <source>
        <dbReference type="Pfam" id="PF02875"/>
    </source>
</evidence>
<comment type="pathway">
    <text evidence="2 7 8">Cell wall biogenesis; peptidoglycan biosynthesis.</text>
</comment>
<comment type="function">
    <text evidence="7 8">Cell wall formation. Catalyzes the addition of glutamate to the nucleotide precursor UDP-N-acetylmuramoyl-L-alanine (UMA).</text>
</comment>
<keyword evidence="6 7" id="KW-0067">ATP-binding</keyword>
<dbReference type="InterPro" id="IPR036565">
    <property type="entry name" value="Mur-like_cat_sf"/>
</dbReference>
<dbReference type="PANTHER" id="PTHR43692">
    <property type="entry name" value="UDP-N-ACETYLMURAMOYLALANINE--D-GLUTAMATE LIGASE"/>
    <property type="match status" value="1"/>
</dbReference>
<dbReference type="SUPFAM" id="SSF53623">
    <property type="entry name" value="MurD-like peptide ligases, catalytic domain"/>
    <property type="match status" value="1"/>
</dbReference>
<dbReference type="NCBIfam" id="TIGR01087">
    <property type="entry name" value="murD"/>
    <property type="match status" value="1"/>
</dbReference>
<keyword evidence="7 8" id="KW-0573">Peptidoglycan synthesis</keyword>
<gene>
    <name evidence="7" type="primary">murD</name>
    <name evidence="11" type="ORF">LPB138_13420</name>
</gene>
<keyword evidence="7 8" id="KW-0961">Cell wall biogenesis/degradation</keyword>
<dbReference type="EMBL" id="CP017478">
    <property type="protein sequence ID" value="AOW21618.1"/>
    <property type="molecule type" value="Genomic_DNA"/>
</dbReference>
<dbReference type="PANTHER" id="PTHR43692:SF1">
    <property type="entry name" value="UDP-N-ACETYLMURAMOYLALANINE--D-GLUTAMATE LIGASE"/>
    <property type="match status" value="1"/>
</dbReference>
<dbReference type="Pfam" id="PF08245">
    <property type="entry name" value="Mur_ligase_M"/>
    <property type="match status" value="1"/>
</dbReference>
<dbReference type="KEGG" id="lul:LPB138_13420"/>
<dbReference type="InterPro" id="IPR013221">
    <property type="entry name" value="Mur_ligase_cen"/>
</dbReference>
<dbReference type="InterPro" id="IPR004101">
    <property type="entry name" value="Mur_ligase_C"/>
</dbReference>
<name>A0A1D8PAK8_9FLAO</name>
<keyword evidence="7 8" id="KW-0133">Cell shape</keyword>
<protein>
    <recommendedName>
        <fullName evidence="7 8">UDP-N-acetylmuramoylalanine--D-glutamate ligase</fullName>
        <ecNumber evidence="7 8">6.3.2.9</ecNumber>
    </recommendedName>
    <alternativeName>
        <fullName evidence="7">D-glutamic acid-adding enzyme</fullName>
    </alternativeName>
    <alternativeName>
        <fullName evidence="7">UDP-N-acetylmuramoyl-L-alanyl-D-glutamate synthetase</fullName>
    </alternativeName>
</protein>
<dbReference type="AlphaFoldDB" id="A0A1D8PAK8"/>
<keyword evidence="4 7" id="KW-0436">Ligase</keyword>
<evidence type="ECO:0000313" key="12">
    <source>
        <dbReference type="Proteomes" id="UP000176050"/>
    </source>
</evidence>
<evidence type="ECO:0000256" key="2">
    <source>
        <dbReference type="ARBA" id="ARBA00004752"/>
    </source>
</evidence>
<dbReference type="InterPro" id="IPR005762">
    <property type="entry name" value="MurD"/>
</dbReference>
<dbReference type="UniPathway" id="UPA00219"/>
<comment type="catalytic activity">
    <reaction evidence="7 8">
        <text>UDP-N-acetyl-alpha-D-muramoyl-L-alanine + D-glutamate + ATP = UDP-N-acetyl-alpha-D-muramoyl-L-alanyl-D-glutamate + ADP + phosphate + H(+)</text>
        <dbReference type="Rhea" id="RHEA:16429"/>
        <dbReference type="ChEBI" id="CHEBI:15378"/>
        <dbReference type="ChEBI" id="CHEBI:29986"/>
        <dbReference type="ChEBI" id="CHEBI:30616"/>
        <dbReference type="ChEBI" id="CHEBI:43474"/>
        <dbReference type="ChEBI" id="CHEBI:83898"/>
        <dbReference type="ChEBI" id="CHEBI:83900"/>
        <dbReference type="ChEBI" id="CHEBI:456216"/>
        <dbReference type="EC" id="6.3.2.9"/>
    </reaction>
</comment>
<dbReference type="RefSeq" id="WP_070237778.1">
    <property type="nucleotide sequence ID" value="NZ_CP017478.1"/>
</dbReference>
<dbReference type="EC" id="6.3.2.9" evidence="7 8"/>
<accession>A0A1D8PAK8</accession>
<sequence length="443" mass="49325">MRLVVLGGGESGIGTAILGLKKGFQVFVSDNGTIAKKYKKVLLNTRIPFEEEGHTESEVLKADVVMKSPGIPDKVPLIQKLKQEGIKVISEIEFASHFTDATIVGITGSNGKTTTTMLTHHILKNEGFNVGMAGNIGDSFAQQVAENQYQNYVLELSSFQLDGIEKFAPHIAIITNITPDHLDRYNYKIENYIDSKFRITMNQTENDYLIYDADDKHIAEWLKSNKIKAQLLPFSIERILEKGAFIRDNNIVIKTNTEEFIMGITSLALQGKHNVKNGMASAMTAQLLKVRKQTIRESLEDFEGAEHRLESVLKINGVQYINDSKATNVNATFYALDSMTTPTVWIVGGVDKGNDYFDLMPLVREKVKAIICLGVENDKIKQTFGNVIDLIVETAGAEEAVKVAYKIAEKGDSVLLSPACASFDLFENYEDRGRQFKKAVREL</sequence>
<comment type="subcellular location">
    <subcellularLocation>
        <location evidence="1 7 8">Cytoplasm</location>
    </subcellularLocation>
</comment>
<dbReference type="InterPro" id="IPR036615">
    <property type="entry name" value="Mur_ligase_C_dom_sf"/>
</dbReference>
<dbReference type="GO" id="GO:0051301">
    <property type="term" value="P:cell division"/>
    <property type="evidence" value="ECO:0007669"/>
    <property type="project" value="UniProtKB-KW"/>
</dbReference>
<dbReference type="OrthoDB" id="9809796at2"/>
<dbReference type="GO" id="GO:0005737">
    <property type="term" value="C:cytoplasm"/>
    <property type="evidence" value="ECO:0007669"/>
    <property type="project" value="UniProtKB-SubCell"/>
</dbReference>
<evidence type="ECO:0000256" key="6">
    <source>
        <dbReference type="ARBA" id="ARBA00022840"/>
    </source>
</evidence>
<feature type="binding site" evidence="7">
    <location>
        <begin position="108"/>
        <end position="114"/>
    </location>
    <ligand>
        <name>ATP</name>
        <dbReference type="ChEBI" id="CHEBI:30616"/>
    </ligand>
</feature>
<evidence type="ECO:0000313" key="11">
    <source>
        <dbReference type="EMBL" id="AOW21618.1"/>
    </source>
</evidence>
<dbReference type="Gene3D" id="3.40.50.720">
    <property type="entry name" value="NAD(P)-binding Rossmann-like Domain"/>
    <property type="match status" value="1"/>
</dbReference>
<dbReference type="Pfam" id="PF21799">
    <property type="entry name" value="MurD-like_N"/>
    <property type="match status" value="1"/>
</dbReference>
<dbReference type="SUPFAM" id="SSF51984">
    <property type="entry name" value="MurCD N-terminal domain"/>
    <property type="match status" value="1"/>
</dbReference>
<evidence type="ECO:0000256" key="3">
    <source>
        <dbReference type="ARBA" id="ARBA00022490"/>
    </source>
</evidence>
<keyword evidence="7 8" id="KW-0131">Cell cycle</keyword>
<dbReference type="Gene3D" id="3.40.1190.10">
    <property type="entry name" value="Mur-like, catalytic domain"/>
    <property type="match status" value="1"/>
</dbReference>
<keyword evidence="5 7" id="KW-0547">Nucleotide-binding</keyword>
<dbReference type="SUPFAM" id="SSF53244">
    <property type="entry name" value="MurD-like peptide ligases, peptide-binding domain"/>
    <property type="match status" value="1"/>
</dbReference>
<proteinExistence type="inferred from homology"/>
<keyword evidence="7 8" id="KW-0132">Cell division</keyword>
<dbReference type="GO" id="GO:0008360">
    <property type="term" value="P:regulation of cell shape"/>
    <property type="evidence" value="ECO:0007669"/>
    <property type="project" value="UniProtKB-KW"/>
</dbReference>
<evidence type="ECO:0000256" key="5">
    <source>
        <dbReference type="ARBA" id="ARBA00022741"/>
    </source>
</evidence>
<evidence type="ECO:0000256" key="1">
    <source>
        <dbReference type="ARBA" id="ARBA00004496"/>
    </source>
</evidence>
<feature type="domain" description="Mur ligase central" evidence="10">
    <location>
        <begin position="106"/>
        <end position="284"/>
    </location>
</feature>
<comment type="similarity">
    <text evidence="7">Belongs to the MurCDEF family.</text>
</comment>
<reference evidence="11 12" key="1">
    <citation type="submission" date="2016-10" db="EMBL/GenBank/DDBJ databases">
        <title>Lutibacter sp. LPB0138, isolated from marine gastropod.</title>
        <authorList>
            <person name="Kim E."/>
            <person name="Yi H."/>
        </authorList>
    </citation>
    <scope>NUCLEOTIDE SEQUENCE [LARGE SCALE GENOMIC DNA]</scope>
    <source>
        <strain evidence="11 12">LPB0138</strain>
    </source>
</reference>
<dbReference type="Pfam" id="PF02875">
    <property type="entry name" value="Mur_ligase_C"/>
    <property type="match status" value="1"/>
</dbReference>
<feature type="domain" description="Mur ligase C-terminal" evidence="9">
    <location>
        <begin position="307"/>
        <end position="420"/>
    </location>
</feature>